<dbReference type="CDD" id="cd04301">
    <property type="entry name" value="NAT_SF"/>
    <property type="match status" value="1"/>
</dbReference>
<evidence type="ECO:0000313" key="3">
    <source>
        <dbReference type="Proteomes" id="UP000238220"/>
    </source>
</evidence>
<dbReference type="GO" id="GO:0016747">
    <property type="term" value="F:acyltransferase activity, transferring groups other than amino-acyl groups"/>
    <property type="evidence" value="ECO:0007669"/>
    <property type="project" value="InterPro"/>
</dbReference>
<dbReference type="NCBIfam" id="TIGR04045">
    <property type="entry name" value="MSMEG_0567_GNAT"/>
    <property type="match status" value="1"/>
</dbReference>
<feature type="domain" description="N-acetyltransferase" evidence="1">
    <location>
        <begin position="26"/>
        <end position="181"/>
    </location>
</feature>
<protein>
    <submittedName>
        <fullName evidence="2">Histone acetyltransferase</fullName>
    </submittedName>
</protein>
<dbReference type="Proteomes" id="UP000238220">
    <property type="component" value="Unassembled WGS sequence"/>
</dbReference>
<keyword evidence="3" id="KW-1185">Reference proteome</keyword>
<dbReference type="EMBL" id="PSNW01000001">
    <property type="protein sequence ID" value="PPE75428.1"/>
    <property type="molecule type" value="Genomic_DNA"/>
</dbReference>
<dbReference type="OrthoDB" id="9796171at2"/>
<dbReference type="InterPro" id="IPR024035">
    <property type="entry name" value="MSMEG_0567_GNAT"/>
</dbReference>
<dbReference type="InterPro" id="IPR000182">
    <property type="entry name" value="GNAT_dom"/>
</dbReference>
<accession>A0A2S5TKY6</accession>
<dbReference type="AlphaFoldDB" id="A0A2S5TKY6"/>
<evidence type="ECO:0000313" key="2">
    <source>
        <dbReference type="EMBL" id="PPE75428.1"/>
    </source>
</evidence>
<dbReference type="InterPro" id="IPR016181">
    <property type="entry name" value="Acyl_CoA_acyltransferase"/>
</dbReference>
<organism evidence="2 3">
    <name type="scientific">Solimonas fluminis</name>
    <dbReference type="NCBI Taxonomy" id="2086571"/>
    <lineage>
        <taxon>Bacteria</taxon>
        <taxon>Pseudomonadati</taxon>
        <taxon>Pseudomonadota</taxon>
        <taxon>Gammaproteobacteria</taxon>
        <taxon>Nevskiales</taxon>
        <taxon>Nevskiaceae</taxon>
        <taxon>Solimonas</taxon>
    </lineage>
</organism>
<dbReference type="RefSeq" id="WP_104228394.1">
    <property type="nucleotide sequence ID" value="NZ_PSNW01000001.1"/>
</dbReference>
<name>A0A2S5TKY6_9GAMM</name>
<keyword evidence="2" id="KW-0808">Transferase</keyword>
<dbReference type="Pfam" id="PF00583">
    <property type="entry name" value="Acetyltransf_1"/>
    <property type="match status" value="1"/>
</dbReference>
<dbReference type="Gene3D" id="3.40.630.30">
    <property type="match status" value="1"/>
</dbReference>
<evidence type="ECO:0000259" key="1">
    <source>
        <dbReference type="PROSITE" id="PS51186"/>
    </source>
</evidence>
<sequence length="190" mass="21417">MPADGGLLDWVPAGDRGAGLFLPSEYLVKPATERWERREAMRLRREVFCAEQGLFGRDDRDTADRSALLLVAVSCLSGMPEQVVGTVRLHESAPGEWQGSRLAVHRDYRRVAWLGSELIRLAVGTAHARGAWRFTAQVQAQNVPLFRRLHWHTLEEIELHGRPHHRMQANLAHYPPCKAAGFVSMPRRAA</sequence>
<dbReference type="SUPFAM" id="SSF55729">
    <property type="entry name" value="Acyl-CoA N-acyltransferases (Nat)"/>
    <property type="match status" value="1"/>
</dbReference>
<proteinExistence type="predicted"/>
<comment type="caution">
    <text evidence="2">The sequence shown here is derived from an EMBL/GenBank/DDBJ whole genome shotgun (WGS) entry which is preliminary data.</text>
</comment>
<reference evidence="2 3" key="1">
    <citation type="submission" date="2018-02" db="EMBL/GenBank/DDBJ databases">
        <title>Genome sequencing of Solimonas sp. HR-BB.</title>
        <authorList>
            <person name="Lee Y."/>
            <person name="Jeon C.O."/>
        </authorList>
    </citation>
    <scope>NUCLEOTIDE SEQUENCE [LARGE SCALE GENOMIC DNA]</scope>
    <source>
        <strain evidence="2 3">HR-BB</strain>
    </source>
</reference>
<gene>
    <name evidence="2" type="ORF">C3942_00605</name>
</gene>
<dbReference type="PROSITE" id="PS51186">
    <property type="entry name" value="GNAT"/>
    <property type="match status" value="1"/>
</dbReference>